<feature type="signal peptide" evidence="8">
    <location>
        <begin position="1"/>
        <end position="23"/>
    </location>
</feature>
<dbReference type="RefSeq" id="WP_007021601.1">
    <property type="nucleotide sequence ID" value="NZ_CH724126.1"/>
</dbReference>
<name>A0A7U8C6Q3_NEPCE</name>
<dbReference type="Gene3D" id="1.20.120.10">
    <property type="entry name" value="Cytochrome c/b562"/>
    <property type="match status" value="1"/>
</dbReference>
<evidence type="ECO:0000313" key="10">
    <source>
        <dbReference type="Proteomes" id="UP000002171"/>
    </source>
</evidence>
<feature type="binding site" description="covalent" evidence="7">
    <location>
        <position position="145"/>
    </location>
    <ligand>
        <name>heme c</name>
        <dbReference type="ChEBI" id="CHEBI:61717"/>
    </ligand>
</feature>
<evidence type="ECO:0000256" key="7">
    <source>
        <dbReference type="PIRSR" id="PIRSR000027-2"/>
    </source>
</evidence>
<evidence type="ECO:0000256" key="3">
    <source>
        <dbReference type="ARBA" id="ARBA00022723"/>
    </source>
</evidence>
<feature type="binding site" description="axial binding residue" evidence="6">
    <location>
        <position position="146"/>
    </location>
    <ligand>
        <name>heme c</name>
        <dbReference type="ChEBI" id="CHEBI:61717"/>
    </ligand>
    <ligandPart>
        <name>Fe</name>
        <dbReference type="ChEBI" id="CHEBI:18248"/>
    </ligandPart>
</feature>
<reference evidence="9 10" key="1">
    <citation type="submission" date="2006-02" db="EMBL/GenBank/DDBJ databases">
        <authorList>
            <person name="Pinhassi J."/>
            <person name="Pedros-Alio C."/>
            <person name="Ferriera S."/>
            <person name="Johnson J."/>
            <person name="Kravitz S."/>
            <person name="Halpern A."/>
            <person name="Remington K."/>
            <person name="Beeson K."/>
            <person name="Tran B."/>
            <person name="Rogers Y.-H."/>
            <person name="Friedman R."/>
            <person name="Venter J.C."/>
        </authorList>
    </citation>
    <scope>NUCLEOTIDE SEQUENCE [LARGE SCALE GENOMIC DNA]</scope>
    <source>
        <strain evidence="9 10">MED92</strain>
    </source>
</reference>
<evidence type="ECO:0000256" key="8">
    <source>
        <dbReference type="SAM" id="SignalP"/>
    </source>
</evidence>
<accession>A0A7U8C6Q3</accession>
<evidence type="ECO:0000313" key="9">
    <source>
        <dbReference type="EMBL" id="EAR62583.1"/>
    </source>
</evidence>
<dbReference type="PIRSF" id="PIRSF000027">
    <property type="entry name" value="Cytc_c_prime"/>
    <property type="match status" value="1"/>
</dbReference>
<keyword evidence="8" id="KW-0732">Signal</keyword>
<comment type="caution">
    <text evidence="9">The sequence shown here is derived from an EMBL/GenBank/DDBJ whole genome shotgun (WGS) entry which is preliminary data.</text>
</comment>
<keyword evidence="10" id="KW-1185">Reference proteome</keyword>
<keyword evidence="2 7" id="KW-0349">Heme</keyword>
<evidence type="ECO:0000256" key="6">
    <source>
        <dbReference type="PIRSR" id="PIRSR000027-1"/>
    </source>
</evidence>
<feature type="binding site" description="covalent" evidence="7">
    <location>
        <position position="142"/>
    </location>
    <ligand>
        <name>heme c</name>
        <dbReference type="ChEBI" id="CHEBI:61717"/>
    </ligand>
</feature>
<dbReference type="GO" id="GO:0042597">
    <property type="term" value="C:periplasmic space"/>
    <property type="evidence" value="ECO:0007669"/>
    <property type="project" value="InterPro"/>
</dbReference>
<dbReference type="SUPFAM" id="SSF47175">
    <property type="entry name" value="Cytochromes"/>
    <property type="match status" value="1"/>
</dbReference>
<keyword evidence="4" id="KW-0249">Electron transport</keyword>
<evidence type="ECO:0000256" key="2">
    <source>
        <dbReference type="ARBA" id="ARBA00022617"/>
    </source>
</evidence>
<sequence>MKQLAKIAICSAVLATASAPTMAEAFKDEIKARQGYYQVIKYNFGVLGAMVKGKKDYDADTATTAANNIYNLSKLNNGMLWPKGSDNSQLDTTKAKPGIWENFDDVKQKHGNWQKAVKTLAGEAGNGLSSLKKSFGPVGKSCKSCHDEYKAK</sequence>
<dbReference type="Proteomes" id="UP000002171">
    <property type="component" value="Unassembled WGS sequence"/>
</dbReference>
<comment type="PTM">
    <text evidence="7">Binds 1 heme group per subunit.</text>
</comment>
<dbReference type="GO" id="GO:0009055">
    <property type="term" value="F:electron transfer activity"/>
    <property type="evidence" value="ECO:0007669"/>
    <property type="project" value="InterPro"/>
</dbReference>
<evidence type="ECO:0000256" key="1">
    <source>
        <dbReference type="ARBA" id="ARBA00022448"/>
    </source>
</evidence>
<dbReference type="AlphaFoldDB" id="A0A7U8C6Q3"/>
<dbReference type="InterPro" id="IPR012127">
    <property type="entry name" value="Cyt_c_prime"/>
</dbReference>
<proteinExistence type="predicted"/>
<protein>
    <submittedName>
        <fullName evidence="9">Cytochrome c-554</fullName>
    </submittedName>
</protein>
<keyword evidence="1" id="KW-0813">Transport</keyword>
<dbReference type="Pfam" id="PF01322">
    <property type="entry name" value="Cytochrom_C_2"/>
    <property type="match status" value="1"/>
</dbReference>
<keyword evidence="5 6" id="KW-0408">Iron</keyword>
<keyword evidence="3 6" id="KW-0479">Metal-binding</keyword>
<dbReference type="GO" id="GO:0020037">
    <property type="term" value="F:heme binding"/>
    <property type="evidence" value="ECO:0007669"/>
    <property type="project" value="InterPro"/>
</dbReference>
<dbReference type="InterPro" id="IPR002321">
    <property type="entry name" value="Cyt_c_II"/>
</dbReference>
<feature type="chain" id="PRO_5030678159" evidence="8">
    <location>
        <begin position="24"/>
        <end position="152"/>
    </location>
</feature>
<dbReference type="InterPro" id="IPR010980">
    <property type="entry name" value="Cyt_c/b562"/>
</dbReference>
<dbReference type="GO" id="GO:0022900">
    <property type="term" value="P:electron transport chain"/>
    <property type="evidence" value="ECO:0007669"/>
    <property type="project" value="InterPro"/>
</dbReference>
<dbReference type="GO" id="GO:0005506">
    <property type="term" value="F:iron ion binding"/>
    <property type="evidence" value="ECO:0007669"/>
    <property type="project" value="InterPro"/>
</dbReference>
<evidence type="ECO:0000256" key="5">
    <source>
        <dbReference type="ARBA" id="ARBA00023004"/>
    </source>
</evidence>
<organism evidence="9 10">
    <name type="scientific">Neptuniibacter caesariensis</name>
    <dbReference type="NCBI Taxonomy" id="207954"/>
    <lineage>
        <taxon>Bacteria</taxon>
        <taxon>Pseudomonadati</taxon>
        <taxon>Pseudomonadota</taxon>
        <taxon>Gammaproteobacteria</taxon>
        <taxon>Oceanospirillales</taxon>
        <taxon>Oceanospirillaceae</taxon>
        <taxon>Neptuniibacter</taxon>
    </lineage>
</organism>
<gene>
    <name evidence="9" type="ORF">MED92_05678</name>
</gene>
<dbReference type="EMBL" id="AAOW01000002">
    <property type="protein sequence ID" value="EAR62583.1"/>
    <property type="molecule type" value="Genomic_DNA"/>
</dbReference>
<dbReference type="OrthoDB" id="5520910at2"/>
<evidence type="ECO:0000256" key="4">
    <source>
        <dbReference type="ARBA" id="ARBA00022982"/>
    </source>
</evidence>
<dbReference type="PROSITE" id="PS51009">
    <property type="entry name" value="CYTCII"/>
    <property type="match status" value="1"/>
</dbReference>